<evidence type="ECO:0000313" key="3">
    <source>
        <dbReference type="Proteomes" id="UP000269721"/>
    </source>
</evidence>
<name>A0A4P9VWA4_9FUNG</name>
<sequence length="248" mass="27035">MDLVGYSGQDVVSGHPLSSSSICAVESYNKIVGTLSATGTGHTSSKSHCWSAPGIPLPESHNYSRPTPKKASPTDQKSAVGAKPFSHASQLKICKPKPRHDQHAVQTHVRHPKRSKPGNTLSTASAPGLLASTKMSTAYKASAQPATQRPLEWIATYDVAPFFAFAAHLQNVGLEPQPWEQVLTSLNNQFLVVAHCEQIQSLIDNEVFEIIHTKEAEGEAIITPKMIYRHKFDPDGTIAKYSQLWAFL</sequence>
<keyword evidence="3" id="KW-1185">Reference proteome</keyword>
<gene>
    <name evidence="2" type="ORF">BDK51DRAFT_48721</name>
</gene>
<dbReference type="AlphaFoldDB" id="A0A4P9VWA4"/>
<accession>A0A4P9VWA4</accession>
<reference evidence="3" key="1">
    <citation type="journal article" date="2018" name="Nat. Microbiol.">
        <title>Leveraging single-cell genomics to expand the fungal tree of life.</title>
        <authorList>
            <person name="Ahrendt S.R."/>
            <person name="Quandt C.A."/>
            <person name="Ciobanu D."/>
            <person name="Clum A."/>
            <person name="Salamov A."/>
            <person name="Andreopoulos B."/>
            <person name="Cheng J.F."/>
            <person name="Woyke T."/>
            <person name="Pelin A."/>
            <person name="Henrissat B."/>
            <person name="Reynolds N.K."/>
            <person name="Benny G.L."/>
            <person name="Smith M.E."/>
            <person name="James T.Y."/>
            <person name="Grigoriev I.V."/>
        </authorList>
    </citation>
    <scope>NUCLEOTIDE SEQUENCE [LARGE SCALE GENOMIC DNA]</scope>
</reference>
<dbReference type="EMBL" id="ML001866">
    <property type="protein sequence ID" value="RKO82953.1"/>
    <property type="molecule type" value="Genomic_DNA"/>
</dbReference>
<protein>
    <submittedName>
        <fullName evidence="2">Uncharacterized protein</fullName>
    </submittedName>
</protein>
<feature type="region of interest" description="Disordered" evidence="1">
    <location>
        <begin position="38"/>
        <end position="126"/>
    </location>
</feature>
<evidence type="ECO:0000313" key="2">
    <source>
        <dbReference type="EMBL" id="RKO82953.1"/>
    </source>
</evidence>
<organism evidence="2 3">
    <name type="scientific">Blyttiomyces helicus</name>
    <dbReference type="NCBI Taxonomy" id="388810"/>
    <lineage>
        <taxon>Eukaryota</taxon>
        <taxon>Fungi</taxon>
        <taxon>Fungi incertae sedis</taxon>
        <taxon>Chytridiomycota</taxon>
        <taxon>Chytridiomycota incertae sedis</taxon>
        <taxon>Chytridiomycetes</taxon>
        <taxon>Chytridiomycetes incertae sedis</taxon>
        <taxon>Blyttiomyces</taxon>
    </lineage>
</organism>
<dbReference type="Proteomes" id="UP000269721">
    <property type="component" value="Unassembled WGS sequence"/>
</dbReference>
<proteinExistence type="predicted"/>
<feature type="compositionally biased region" description="Polar residues" evidence="1">
    <location>
        <begin position="38"/>
        <end position="48"/>
    </location>
</feature>
<evidence type="ECO:0000256" key="1">
    <source>
        <dbReference type="SAM" id="MobiDB-lite"/>
    </source>
</evidence>